<dbReference type="EMBL" id="CAXLJL010000933">
    <property type="protein sequence ID" value="CAL5141800.1"/>
    <property type="molecule type" value="Genomic_DNA"/>
</dbReference>
<name>A0AAV2TZK5_CALDB</name>
<evidence type="ECO:0000256" key="1">
    <source>
        <dbReference type="SAM" id="MobiDB-lite"/>
    </source>
</evidence>
<feature type="region of interest" description="Disordered" evidence="1">
    <location>
        <begin position="164"/>
        <end position="186"/>
    </location>
</feature>
<sequence length="255" mass="27039">MLKPEDKQHCPVCAKRGIKSALLTLTSTVGHLTSLCSSPRCTYPFGNYQALASSTVSEPGDSSAQQFDDFLNEILGSSTALESSPYPSELAQPVRNHSSIDGSESVGVVGHVRSDLSAPDNPASIDFYGLCTKTSTGSGYLLPRYLADDLKRVTVGLDTNPFVRSKKPRSSLASRKPGGSCDSGVSILSGPSQISATYEEDVSPRLARAPVASAALSNNHPRPSSADTDPLSPPFVSRVDHLIERCKQRLCSGVK</sequence>
<dbReference type="AlphaFoldDB" id="A0AAV2TZK5"/>
<comment type="caution">
    <text evidence="2">The sequence shown here is derived from an EMBL/GenBank/DDBJ whole genome shotgun (WGS) entry which is preliminary data.</text>
</comment>
<evidence type="ECO:0000313" key="3">
    <source>
        <dbReference type="Proteomes" id="UP001497525"/>
    </source>
</evidence>
<feature type="compositionally biased region" description="Polar residues" evidence="1">
    <location>
        <begin position="215"/>
        <end position="227"/>
    </location>
</feature>
<organism evidence="2 3">
    <name type="scientific">Calicophoron daubneyi</name>
    <name type="common">Rumen fluke</name>
    <name type="synonym">Paramphistomum daubneyi</name>
    <dbReference type="NCBI Taxonomy" id="300641"/>
    <lineage>
        <taxon>Eukaryota</taxon>
        <taxon>Metazoa</taxon>
        <taxon>Spiralia</taxon>
        <taxon>Lophotrochozoa</taxon>
        <taxon>Platyhelminthes</taxon>
        <taxon>Trematoda</taxon>
        <taxon>Digenea</taxon>
        <taxon>Plagiorchiida</taxon>
        <taxon>Pronocephalata</taxon>
        <taxon>Paramphistomoidea</taxon>
        <taxon>Paramphistomidae</taxon>
        <taxon>Calicophoron</taxon>
    </lineage>
</organism>
<proteinExistence type="predicted"/>
<reference evidence="2" key="1">
    <citation type="submission" date="2024-06" db="EMBL/GenBank/DDBJ databases">
        <authorList>
            <person name="Liu X."/>
            <person name="Lenzi L."/>
            <person name="Haldenby T S."/>
            <person name="Uol C."/>
        </authorList>
    </citation>
    <scope>NUCLEOTIDE SEQUENCE</scope>
</reference>
<feature type="region of interest" description="Disordered" evidence="1">
    <location>
        <begin position="82"/>
        <end position="102"/>
    </location>
</feature>
<gene>
    <name evidence="2" type="ORF">CDAUBV1_LOCUS17113</name>
</gene>
<feature type="region of interest" description="Disordered" evidence="1">
    <location>
        <begin position="212"/>
        <end position="233"/>
    </location>
</feature>
<evidence type="ECO:0000313" key="2">
    <source>
        <dbReference type="EMBL" id="CAL5141800.1"/>
    </source>
</evidence>
<dbReference type="Proteomes" id="UP001497525">
    <property type="component" value="Unassembled WGS sequence"/>
</dbReference>
<protein>
    <submittedName>
        <fullName evidence="2">Uncharacterized protein</fullName>
    </submittedName>
</protein>
<accession>A0AAV2TZK5</accession>